<dbReference type="Proteomes" id="UP000515733">
    <property type="component" value="Chromosome"/>
</dbReference>
<protein>
    <submittedName>
        <fullName evidence="2">Prepilin-type cleavage/methylation domain-containing protein</fullName>
    </submittedName>
</protein>
<gene>
    <name evidence="2" type="ORF">DENOEST_2753</name>
</gene>
<organism evidence="2 3">
    <name type="scientific">Denitratisoma oestradiolicum</name>
    <dbReference type="NCBI Taxonomy" id="311182"/>
    <lineage>
        <taxon>Bacteria</taxon>
        <taxon>Pseudomonadati</taxon>
        <taxon>Pseudomonadota</taxon>
        <taxon>Betaproteobacteria</taxon>
        <taxon>Nitrosomonadales</taxon>
        <taxon>Sterolibacteriaceae</taxon>
        <taxon>Denitratisoma</taxon>
    </lineage>
</organism>
<dbReference type="Pfam" id="PF07963">
    <property type="entry name" value="N_methyl"/>
    <property type="match status" value="1"/>
</dbReference>
<evidence type="ECO:0000256" key="1">
    <source>
        <dbReference type="SAM" id="Phobius"/>
    </source>
</evidence>
<dbReference type="RefSeq" id="WP_145772055.1">
    <property type="nucleotide sequence ID" value="NZ_LR778301.1"/>
</dbReference>
<reference evidence="2 3" key="1">
    <citation type="submission" date="2020-03" db="EMBL/GenBank/DDBJ databases">
        <authorList>
            <consortium name="Genoscope - CEA"/>
            <person name="William W."/>
        </authorList>
    </citation>
    <scope>NUCLEOTIDE SEQUENCE [LARGE SCALE GENOMIC DNA]</scope>
    <source>
        <strain evidence="3">DSM 16959</strain>
    </source>
</reference>
<dbReference type="OrthoDB" id="9795524at2"/>
<dbReference type="InterPro" id="IPR045584">
    <property type="entry name" value="Pilin-like"/>
</dbReference>
<dbReference type="SUPFAM" id="SSF54523">
    <property type="entry name" value="Pili subunits"/>
    <property type="match status" value="1"/>
</dbReference>
<sequence>MPRKQDGYTLIEIAIVLIIIGLLLGGVLKGQELITQAKIRNIINDLNGVTTAIQTYQDRYRALPGDDPAAAGRWQDSGGNTLTTVATNPGDGRFDGAYGDNTAGAPGAAQETLLFWQHLRLAGFIPGPASGPGSGNPPANAAGGLTGIQTRGMGFNGNIVCLSNLPDKVAIAVDGALDDGNALIGQIRAKHQTGPSPIEDPVSNTAPGTTDAYVETGNNQYLLCKSL</sequence>
<feature type="transmembrane region" description="Helical" evidence="1">
    <location>
        <begin position="7"/>
        <end position="28"/>
    </location>
</feature>
<accession>A0A6S6XY32</accession>
<dbReference type="InterPro" id="IPR012902">
    <property type="entry name" value="N_methyl_site"/>
</dbReference>
<evidence type="ECO:0000313" key="3">
    <source>
        <dbReference type="Proteomes" id="UP000515733"/>
    </source>
</evidence>
<name>A0A6S6XY32_9PROT</name>
<proteinExistence type="predicted"/>
<keyword evidence="3" id="KW-1185">Reference proteome</keyword>
<keyword evidence="1" id="KW-0812">Transmembrane</keyword>
<dbReference type="Gene3D" id="3.30.700.10">
    <property type="entry name" value="Glycoprotein, Type 4 Pilin"/>
    <property type="match status" value="1"/>
</dbReference>
<dbReference type="AlphaFoldDB" id="A0A6S6XY32"/>
<evidence type="ECO:0000313" key="2">
    <source>
        <dbReference type="EMBL" id="CAB1369918.1"/>
    </source>
</evidence>
<dbReference type="KEGG" id="doe:DENOEST_2753"/>
<dbReference type="NCBIfam" id="TIGR02532">
    <property type="entry name" value="IV_pilin_GFxxxE"/>
    <property type="match status" value="1"/>
</dbReference>
<keyword evidence="1" id="KW-0472">Membrane</keyword>
<keyword evidence="1" id="KW-1133">Transmembrane helix</keyword>
<dbReference type="EMBL" id="LR778301">
    <property type="protein sequence ID" value="CAB1369918.1"/>
    <property type="molecule type" value="Genomic_DNA"/>
</dbReference>